<proteinExistence type="predicted"/>
<reference evidence="2" key="1">
    <citation type="journal article" date="2020" name="Nat. Commun.">
        <title>Genome assembly of wild tea tree DASZ reveals pedigree and selection history of tea varieties.</title>
        <authorList>
            <person name="Zhang W."/>
            <person name="Zhang Y."/>
            <person name="Qiu H."/>
            <person name="Guo Y."/>
            <person name="Wan H."/>
            <person name="Zhang X."/>
            <person name="Scossa F."/>
            <person name="Alseekh S."/>
            <person name="Zhang Q."/>
            <person name="Wang P."/>
            <person name="Xu L."/>
            <person name="Schmidt M.H."/>
            <person name="Jia X."/>
            <person name="Li D."/>
            <person name="Zhu A."/>
            <person name="Guo F."/>
            <person name="Chen W."/>
            <person name="Ni D."/>
            <person name="Usadel B."/>
            <person name="Fernie A.R."/>
            <person name="Wen W."/>
        </authorList>
    </citation>
    <scope>NUCLEOTIDE SEQUENCE [LARGE SCALE GENOMIC DNA]</scope>
    <source>
        <strain evidence="2">cv. G240</strain>
    </source>
</reference>
<dbReference type="EMBL" id="JACBKZ010000014">
    <property type="protein sequence ID" value="KAF5933120.1"/>
    <property type="molecule type" value="Genomic_DNA"/>
</dbReference>
<reference evidence="1 2" key="2">
    <citation type="submission" date="2020-07" db="EMBL/GenBank/DDBJ databases">
        <title>Genome assembly of wild tea tree DASZ reveals pedigree and selection history of tea varieties.</title>
        <authorList>
            <person name="Zhang W."/>
        </authorList>
    </citation>
    <scope>NUCLEOTIDE SEQUENCE [LARGE SCALE GENOMIC DNA]</scope>
    <source>
        <strain evidence="2">cv. G240</strain>
        <tissue evidence="1">Leaf</tissue>
    </source>
</reference>
<evidence type="ECO:0000313" key="2">
    <source>
        <dbReference type="Proteomes" id="UP000593564"/>
    </source>
</evidence>
<accession>A0A7J7FXL2</accession>
<protein>
    <submittedName>
        <fullName evidence="1">Uncharacterized protein</fullName>
    </submittedName>
</protein>
<sequence length="71" mass="7739">MTNVKATISGLTMPDGGRYNIEWGHVGLEVGQGEVKGLKMPFVYQNLESTSWTHVKRSEGSKLVSSWASGL</sequence>
<organism evidence="1 2">
    <name type="scientific">Camellia sinensis</name>
    <name type="common">Tea plant</name>
    <name type="synonym">Thea sinensis</name>
    <dbReference type="NCBI Taxonomy" id="4442"/>
    <lineage>
        <taxon>Eukaryota</taxon>
        <taxon>Viridiplantae</taxon>
        <taxon>Streptophyta</taxon>
        <taxon>Embryophyta</taxon>
        <taxon>Tracheophyta</taxon>
        <taxon>Spermatophyta</taxon>
        <taxon>Magnoliopsida</taxon>
        <taxon>eudicotyledons</taxon>
        <taxon>Gunneridae</taxon>
        <taxon>Pentapetalae</taxon>
        <taxon>asterids</taxon>
        <taxon>Ericales</taxon>
        <taxon>Theaceae</taxon>
        <taxon>Camellia</taxon>
    </lineage>
</organism>
<dbReference type="AlphaFoldDB" id="A0A7J7FXL2"/>
<keyword evidence="2" id="KW-1185">Reference proteome</keyword>
<evidence type="ECO:0000313" key="1">
    <source>
        <dbReference type="EMBL" id="KAF5933120.1"/>
    </source>
</evidence>
<dbReference type="Proteomes" id="UP000593564">
    <property type="component" value="Unassembled WGS sequence"/>
</dbReference>
<gene>
    <name evidence="1" type="ORF">HYC85_029291</name>
</gene>
<name>A0A7J7FXL2_CAMSI</name>
<comment type="caution">
    <text evidence="1">The sequence shown here is derived from an EMBL/GenBank/DDBJ whole genome shotgun (WGS) entry which is preliminary data.</text>
</comment>